<dbReference type="Proteomes" id="UP000019140">
    <property type="component" value="Unassembled WGS sequence"/>
</dbReference>
<evidence type="ECO:0000313" key="3">
    <source>
        <dbReference type="Proteomes" id="UP000019140"/>
    </source>
</evidence>
<dbReference type="InterPro" id="IPR002821">
    <property type="entry name" value="Hydantoinase_A"/>
</dbReference>
<dbReference type="PATRIC" id="fig|1429439.4.peg.6861"/>
<dbReference type="AlphaFoldDB" id="W4LND8"/>
<protein>
    <recommendedName>
        <fullName evidence="1">Hydantoinase A/oxoprolinase domain-containing protein</fullName>
    </recommendedName>
</protein>
<dbReference type="InterPro" id="IPR045079">
    <property type="entry name" value="Oxoprolinase-like"/>
</dbReference>
<accession>W4LND8</accession>
<dbReference type="PANTHER" id="PTHR11365">
    <property type="entry name" value="5-OXOPROLINASE RELATED"/>
    <property type="match status" value="1"/>
</dbReference>
<name>W4LND8_9BACT</name>
<dbReference type="Pfam" id="PF01968">
    <property type="entry name" value="Hydantoinase_A"/>
    <property type="match status" value="1"/>
</dbReference>
<feature type="non-terminal residue" evidence="2">
    <location>
        <position position="1"/>
    </location>
</feature>
<keyword evidence="3" id="KW-1185">Reference proteome</keyword>
<feature type="domain" description="Hydantoinase A/oxoprolinase" evidence="1">
    <location>
        <begin position="2"/>
        <end position="209"/>
    </location>
</feature>
<organism evidence="2 3">
    <name type="scientific">Candidatus Entotheonella gemina</name>
    <dbReference type="NCBI Taxonomy" id="1429439"/>
    <lineage>
        <taxon>Bacteria</taxon>
        <taxon>Pseudomonadati</taxon>
        <taxon>Nitrospinota/Tectimicrobiota group</taxon>
        <taxon>Candidatus Tectimicrobiota</taxon>
        <taxon>Candidatus Entotheonellia</taxon>
        <taxon>Candidatus Entotheonellales</taxon>
        <taxon>Candidatus Entotheonellaceae</taxon>
        <taxon>Candidatus Entotheonella</taxon>
    </lineage>
</organism>
<dbReference type="PANTHER" id="PTHR11365:SF23">
    <property type="entry name" value="HYPOTHETICAL 5-OXOPROLINASE (EUROFUNG)-RELATED"/>
    <property type="match status" value="1"/>
</dbReference>
<dbReference type="GO" id="GO:0005829">
    <property type="term" value="C:cytosol"/>
    <property type="evidence" value="ECO:0007669"/>
    <property type="project" value="TreeGrafter"/>
</dbReference>
<dbReference type="GO" id="GO:0017168">
    <property type="term" value="F:5-oxoprolinase (ATP-hydrolyzing) activity"/>
    <property type="evidence" value="ECO:0007669"/>
    <property type="project" value="TreeGrafter"/>
</dbReference>
<dbReference type="EMBL" id="AZHX01001831">
    <property type="protein sequence ID" value="ETW99487.1"/>
    <property type="molecule type" value="Genomic_DNA"/>
</dbReference>
<reference evidence="2 3" key="1">
    <citation type="journal article" date="2014" name="Nature">
        <title>An environmental bacterial taxon with a large and distinct metabolic repertoire.</title>
        <authorList>
            <person name="Wilson M.C."/>
            <person name="Mori T."/>
            <person name="Ruckert C."/>
            <person name="Uria A.R."/>
            <person name="Helf M.J."/>
            <person name="Takada K."/>
            <person name="Gernert C."/>
            <person name="Steffens U.A."/>
            <person name="Heycke N."/>
            <person name="Schmitt S."/>
            <person name="Rinke C."/>
            <person name="Helfrich E.J."/>
            <person name="Brachmann A.O."/>
            <person name="Gurgui C."/>
            <person name="Wakimoto T."/>
            <person name="Kracht M."/>
            <person name="Crusemann M."/>
            <person name="Hentschel U."/>
            <person name="Abe I."/>
            <person name="Matsunaga S."/>
            <person name="Kalinowski J."/>
            <person name="Takeyama H."/>
            <person name="Piel J."/>
        </authorList>
    </citation>
    <scope>NUCLEOTIDE SEQUENCE [LARGE SCALE GENOMIC DNA]</scope>
    <source>
        <strain evidence="3">TSY2</strain>
    </source>
</reference>
<evidence type="ECO:0000259" key="1">
    <source>
        <dbReference type="Pfam" id="PF01968"/>
    </source>
</evidence>
<evidence type="ECO:0000313" key="2">
    <source>
        <dbReference type="EMBL" id="ETW99487.1"/>
    </source>
</evidence>
<dbReference type="HOGENOM" id="CLU_919794_0_0_7"/>
<dbReference type="GO" id="GO:0006749">
    <property type="term" value="P:glutathione metabolic process"/>
    <property type="evidence" value="ECO:0007669"/>
    <property type="project" value="TreeGrafter"/>
</dbReference>
<gene>
    <name evidence="2" type="ORF">ETSY2_40780</name>
</gene>
<sequence>GYTQAITFDMGGTSTDVSLCDEQPRTTTETTVAGCPVKVPVIDIHTVGAGGGSLAYLDRGGALRVGPQSAGADPGPACYGKGHDITVTDANLYLGRLHPDWFLGGQMRLDVERARHVVENFANRLQRQPEDTCQGILEIANANMEGAIRVISVERGYDPREFLMISFGGAGGMHAADLARRLSMPDVLVPANPGILSAFGMLISDYIQEYAHTVRLPADVFTPDKAEAAFGDLEDRGREAMLAEGVAPEDIEITRFVDMCYMGQSFELMVPFGPSFVEEFHRRHERRYGYEDSARPTQVVNV</sequence>
<proteinExistence type="predicted"/>
<comment type="caution">
    <text evidence="2">The sequence shown here is derived from an EMBL/GenBank/DDBJ whole genome shotgun (WGS) entry which is preliminary data.</text>
</comment>